<comment type="similarity">
    <text evidence="3">Belongs to the XPG/RAD2 endonuclease family. XPG subfamily.</text>
</comment>
<dbReference type="GO" id="GO:0004520">
    <property type="term" value="F:DNA endonuclease activity"/>
    <property type="evidence" value="ECO:0007669"/>
    <property type="project" value="TreeGrafter"/>
</dbReference>
<dbReference type="Pfam" id="PF00752">
    <property type="entry name" value="XPG_N"/>
    <property type="match status" value="1"/>
</dbReference>
<dbReference type="GO" id="GO:0005634">
    <property type="term" value="C:nucleus"/>
    <property type="evidence" value="ECO:0007669"/>
    <property type="project" value="UniProtKB-SubCell"/>
</dbReference>
<dbReference type="Gene3D" id="3.40.50.1010">
    <property type="entry name" value="5'-nuclease"/>
    <property type="match status" value="2"/>
</dbReference>
<evidence type="ECO:0000256" key="4">
    <source>
        <dbReference type="ARBA" id="ARBA00022722"/>
    </source>
</evidence>
<dbReference type="Gene3D" id="1.10.150.20">
    <property type="entry name" value="5' to 3' exonuclease, C-terminal subdomain"/>
    <property type="match status" value="1"/>
</dbReference>
<dbReference type="InterPro" id="IPR006085">
    <property type="entry name" value="XPG_DNA_repair_N"/>
</dbReference>
<dbReference type="Proteomes" id="UP001055439">
    <property type="component" value="Chromosome 9"/>
</dbReference>
<evidence type="ECO:0000256" key="11">
    <source>
        <dbReference type="ARBA" id="ARBA00023242"/>
    </source>
</evidence>
<evidence type="ECO:0000313" key="16">
    <source>
        <dbReference type="Proteomes" id="UP001055439"/>
    </source>
</evidence>
<keyword evidence="9" id="KW-0460">Magnesium</keyword>
<feature type="region of interest" description="Disordered" evidence="12">
    <location>
        <begin position="1327"/>
        <end position="1466"/>
    </location>
</feature>
<dbReference type="PANTHER" id="PTHR16171:SF7">
    <property type="entry name" value="DNA REPAIR PROTEIN RAD2"/>
    <property type="match status" value="1"/>
</dbReference>
<dbReference type="Pfam" id="PF00867">
    <property type="entry name" value="XPG_I"/>
    <property type="match status" value="1"/>
</dbReference>
<dbReference type="InterPro" id="IPR001044">
    <property type="entry name" value="XPG/Rad2_eukaryotes"/>
</dbReference>
<evidence type="ECO:0000256" key="12">
    <source>
        <dbReference type="SAM" id="MobiDB-lite"/>
    </source>
</evidence>
<feature type="domain" description="XPG-I" evidence="13">
    <location>
        <begin position="947"/>
        <end position="1016"/>
    </location>
</feature>
<dbReference type="CDD" id="cd09868">
    <property type="entry name" value="PIN_XPG_RAD2"/>
    <property type="match status" value="2"/>
</dbReference>
<feature type="compositionally biased region" description="Polar residues" evidence="12">
    <location>
        <begin position="1082"/>
        <end position="1102"/>
    </location>
</feature>
<dbReference type="InterPro" id="IPR006084">
    <property type="entry name" value="XPG/Rad2"/>
</dbReference>
<evidence type="ECO:0000256" key="3">
    <source>
        <dbReference type="ARBA" id="ARBA00005283"/>
    </source>
</evidence>
<feature type="region of interest" description="Disordered" evidence="12">
    <location>
        <begin position="1250"/>
        <end position="1298"/>
    </location>
</feature>
<feature type="region of interest" description="Disordered" evidence="12">
    <location>
        <begin position="162"/>
        <end position="206"/>
    </location>
</feature>
<dbReference type="CDD" id="cd09904">
    <property type="entry name" value="H3TH_XPG"/>
    <property type="match status" value="1"/>
</dbReference>
<evidence type="ECO:0000313" key="15">
    <source>
        <dbReference type="EMBL" id="URE45216.1"/>
    </source>
</evidence>
<feature type="domain" description="XPG N-terminal" evidence="14">
    <location>
        <begin position="36"/>
        <end position="133"/>
    </location>
</feature>
<proteinExistence type="inferred from homology"/>
<keyword evidence="8" id="KW-0378">Hydrolase</keyword>
<feature type="compositionally biased region" description="Basic and acidic residues" evidence="12">
    <location>
        <begin position="1491"/>
        <end position="1510"/>
    </location>
</feature>
<dbReference type="GO" id="GO:0046872">
    <property type="term" value="F:metal ion binding"/>
    <property type="evidence" value="ECO:0007669"/>
    <property type="project" value="UniProtKB-KW"/>
</dbReference>
<dbReference type="OrthoDB" id="31113at2759"/>
<keyword evidence="10" id="KW-0234">DNA repair</keyword>
<comment type="cofactor">
    <cofactor evidence="1">
        <name>Mg(2+)</name>
        <dbReference type="ChEBI" id="CHEBI:18420"/>
    </cofactor>
</comment>
<protein>
    <submittedName>
        <fullName evidence="15">HhH2</fullName>
    </submittedName>
</protein>
<dbReference type="SMART" id="SM00484">
    <property type="entry name" value="XPGI"/>
    <property type="match status" value="1"/>
</dbReference>
<evidence type="ECO:0000256" key="1">
    <source>
        <dbReference type="ARBA" id="ARBA00001946"/>
    </source>
</evidence>
<dbReference type="InterPro" id="IPR029060">
    <property type="entry name" value="PIN-like_dom_sf"/>
</dbReference>
<dbReference type="InterPro" id="IPR008918">
    <property type="entry name" value="HhH2"/>
</dbReference>
<feature type="compositionally biased region" description="Basic residues" evidence="12">
    <location>
        <begin position="1328"/>
        <end position="1350"/>
    </location>
</feature>
<feature type="compositionally biased region" description="Basic and acidic residues" evidence="12">
    <location>
        <begin position="494"/>
        <end position="503"/>
    </location>
</feature>
<feature type="compositionally biased region" description="Basic and acidic residues" evidence="12">
    <location>
        <begin position="1431"/>
        <end position="1458"/>
    </location>
</feature>
<dbReference type="PRINTS" id="PR00066">
    <property type="entry name" value="XRODRMPGMNTG"/>
</dbReference>
<dbReference type="SUPFAM" id="SSF88723">
    <property type="entry name" value="PIN domain-like"/>
    <property type="match status" value="1"/>
</dbReference>
<gene>
    <name evidence="15" type="ORF">MUK42_14261</name>
</gene>
<feature type="region of interest" description="Disordered" evidence="12">
    <location>
        <begin position="453"/>
        <end position="503"/>
    </location>
</feature>
<dbReference type="SMART" id="SM00485">
    <property type="entry name" value="XPGN"/>
    <property type="match status" value="1"/>
</dbReference>
<evidence type="ECO:0000256" key="9">
    <source>
        <dbReference type="ARBA" id="ARBA00022842"/>
    </source>
</evidence>
<dbReference type="GO" id="GO:0016788">
    <property type="term" value="F:hydrolase activity, acting on ester bonds"/>
    <property type="evidence" value="ECO:0007669"/>
    <property type="project" value="InterPro"/>
</dbReference>
<feature type="region of interest" description="Disordered" evidence="12">
    <location>
        <begin position="762"/>
        <end position="788"/>
    </location>
</feature>
<evidence type="ECO:0000256" key="8">
    <source>
        <dbReference type="ARBA" id="ARBA00022801"/>
    </source>
</evidence>
<dbReference type="FunFam" id="3.40.50.1010:FF:000031">
    <property type="entry name" value="DNA repair protein UVH3"/>
    <property type="match status" value="1"/>
</dbReference>
<dbReference type="PANTHER" id="PTHR16171">
    <property type="entry name" value="DNA REPAIR PROTEIN COMPLEMENTING XP-G CELLS-RELATED"/>
    <property type="match status" value="1"/>
</dbReference>
<organism evidence="15 16">
    <name type="scientific">Musa troglodytarum</name>
    <name type="common">fe'i banana</name>
    <dbReference type="NCBI Taxonomy" id="320322"/>
    <lineage>
        <taxon>Eukaryota</taxon>
        <taxon>Viridiplantae</taxon>
        <taxon>Streptophyta</taxon>
        <taxon>Embryophyta</taxon>
        <taxon>Tracheophyta</taxon>
        <taxon>Spermatophyta</taxon>
        <taxon>Magnoliopsida</taxon>
        <taxon>Liliopsida</taxon>
        <taxon>Zingiberales</taxon>
        <taxon>Musaceae</taxon>
        <taxon>Musa</taxon>
    </lineage>
</organism>
<dbReference type="GO" id="GO:0003697">
    <property type="term" value="F:single-stranded DNA binding"/>
    <property type="evidence" value="ECO:0007669"/>
    <property type="project" value="InterPro"/>
</dbReference>
<dbReference type="InterPro" id="IPR036279">
    <property type="entry name" value="5-3_exonuclease_C_sf"/>
</dbReference>
<dbReference type="PROSITE" id="PS00842">
    <property type="entry name" value="XPG_2"/>
    <property type="match status" value="1"/>
</dbReference>
<feature type="compositionally biased region" description="Polar residues" evidence="12">
    <location>
        <begin position="1533"/>
        <end position="1545"/>
    </location>
</feature>
<dbReference type="SUPFAM" id="SSF47807">
    <property type="entry name" value="5' to 3' exonuclease, C-terminal subdomain"/>
    <property type="match status" value="1"/>
</dbReference>
<evidence type="ECO:0000256" key="2">
    <source>
        <dbReference type="ARBA" id="ARBA00004123"/>
    </source>
</evidence>
<dbReference type="FunFam" id="3.40.50.1010:FF:000029">
    <property type="entry name" value="DNA repair protein UVH3"/>
    <property type="match status" value="1"/>
</dbReference>
<evidence type="ECO:0000256" key="10">
    <source>
        <dbReference type="ARBA" id="ARBA00023204"/>
    </source>
</evidence>
<dbReference type="PROSITE" id="PS00841">
    <property type="entry name" value="XPG_1"/>
    <property type="match status" value="1"/>
</dbReference>
<keyword evidence="4" id="KW-0540">Nuclease</keyword>
<feature type="compositionally biased region" description="Basic and acidic residues" evidence="12">
    <location>
        <begin position="1107"/>
        <end position="1120"/>
    </location>
</feature>
<feature type="compositionally biased region" description="Basic and acidic residues" evidence="12">
    <location>
        <begin position="162"/>
        <end position="185"/>
    </location>
</feature>
<dbReference type="EMBL" id="CP097511">
    <property type="protein sequence ID" value="URE45216.1"/>
    <property type="molecule type" value="Genomic_DNA"/>
</dbReference>
<dbReference type="GO" id="GO:0006289">
    <property type="term" value="P:nucleotide-excision repair"/>
    <property type="evidence" value="ECO:0007669"/>
    <property type="project" value="InterPro"/>
</dbReference>
<feature type="compositionally biased region" description="Basic residues" evidence="12">
    <location>
        <begin position="1"/>
        <end position="32"/>
    </location>
</feature>
<dbReference type="FunFam" id="1.10.150.20:FF:000050">
    <property type="entry name" value="DNA repair protein UVH3"/>
    <property type="match status" value="1"/>
</dbReference>
<evidence type="ECO:0000259" key="13">
    <source>
        <dbReference type="SMART" id="SM00484"/>
    </source>
</evidence>
<feature type="region of interest" description="Disordered" evidence="12">
    <location>
        <begin position="1082"/>
        <end position="1120"/>
    </location>
</feature>
<feature type="region of interest" description="Disordered" evidence="12">
    <location>
        <begin position="1"/>
        <end position="33"/>
    </location>
</feature>
<reference evidence="15" key="1">
    <citation type="submission" date="2022-05" db="EMBL/GenBank/DDBJ databases">
        <title>The Musa troglodytarum L. genome provides insights into the mechanism of non-climacteric behaviour and enrichment of carotenoids.</title>
        <authorList>
            <person name="Wang J."/>
        </authorList>
    </citation>
    <scope>NUCLEOTIDE SEQUENCE</scope>
    <source>
        <tissue evidence="15">Leaf</tissue>
    </source>
</reference>
<evidence type="ECO:0000259" key="14">
    <source>
        <dbReference type="SMART" id="SM00485"/>
    </source>
</evidence>
<keyword evidence="16" id="KW-1185">Reference proteome</keyword>
<dbReference type="PRINTS" id="PR00853">
    <property type="entry name" value="XPGRADSUPER"/>
</dbReference>
<evidence type="ECO:0000256" key="7">
    <source>
        <dbReference type="ARBA" id="ARBA00022763"/>
    </source>
</evidence>
<evidence type="ECO:0000256" key="5">
    <source>
        <dbReference type="ARBA" id="ARBA00022723"/>
    </source>
</evidence>
<feature type="compositionally biased region" description="Polar residues" evidence="12">
    <location>
        <begin position="480"/>
        <end position="493"/>
    </location>
</feature>
<feature type="compositionally biased region" description="Basic and acidic residues" evidence="12">
    <location>
        <begin position="453"/>
        <end position="475"/>
    </location>
</feature>
<feature type="region of interest" description="Disordered" evidence="12">
    <location>
        <begin position="1483"/>
        <end position="1609"/>
    </location>
</feature>
<keyword evidence="7" id="KW-0227">DNA damage</keyword>
<name>A0A9E7L9E5_9LILI</name>
<feature type="compositionally biased region" description="Polar residues" evidence="12">
    <location>
        <begin position="1570"/>
        <end position="1600"/>
    </location>
</feature>
<keyword evidence="11" id="KW-0539">Nucleus</keyword>
<dbReference type="EMBL" id="CP097511">
    <property type="protein sequence ID" value="URE45217.1"/>
    <property type="molecule type" value="Genomic_DNA"/>
</dbReference>
<accession>A0A9E7L9E5</accession>
<dbReference type="InterPro" id="IPR019974">
    <property type="entry name" value="XPG_CS"/>
</dbReference>
<comment type="subcellular location">
    <subcellularLocation>
        <location evidence="2">Nucleus</location>
    </subcellularLocation>
</comment>
<keyword evidence="6" id="KW-0255">Endonuclease</keyword>
<dbReference type="InterPro" id="IPR006086">
    <property type="entry name" value="XPG-I_dom"/>
</dbReference>
<dbReference type="SMART" id="SM00279">
    <property type="entry name" value="HhH2"/>
    <property type="match status" value="1"/>
</dbReference>
<sequence>MAFFKRNFHGKIINKHQQRPRSKQPKERKKRGSNLMGVQGLWELLAPVGRRVSVETLAGKKLAIDASIWMVQFMKAMRDDKGEMVRNAHLLGFFRRICKLLFLRTKPVFVFDGATPALKRRTVAARRRHRDSARAKIRKTAEKLLLNHLKAKRLEELAAEIKKQKEGSKEKQITDEDTKGKKVLDSNDDTGAEGSSVLPHGDLESGVSSQKNLDELLAASLAAEEEMEINKNVLTSEGGLDEAEDDNDENEEIIFPMDHTHIDPAVLASLPPSMQLDLLVQMRESIMAENRQKYQKIKKAPTKFSELQIQSYLKTIAFRREINEVQKCAAGRGIAGVQTSRIASEANREFIFSSSFTGDKQVLASRGVANSGNGDHYSLAKQSTSDSANCSLLSSQPKLVKEVSVSKRVKDFGPDVETYCDENGRVRVSRVKGLGICMTRDLQRNLDLMEKYEQEKTRGDNSSDREASHTRKVVDVSEGLSGNNHSPSVTSNEGKGETFTEKSRSLPLDRRGYMDEHTIHGSEDAIEISFSEDDSGMKATDDDNIFMQLVSGGQTANLPLECVHSDKSTNDSESDCSWEEGLVKEISEIPNDFVDITASPKSDLKKNQSSLAESSYEVADVDWEEGVCHNPDTSSEFLDKPVKDVSRGMLEEEADIQEAIRRSLKDFKEQNSSTNSSAVTELERSMKDQISDGVILHKLVTNTCVHLDNDAEESPSCNDGQLDNHCKEVHLQIPDSSKNNLDSYNLSGLDLDGESSLISRTEDEQNVMTSQRGNIPPGKPSDGHPSWLEQSLDASYEVQIKSCSRMSTEELCEIRPNTSSKIPDDGSKVVVGSLNHDSRHISTSSVSPERGYNNSLSGNSSLMEEIIDTGVKSQQNNAEKDNVISDHIGYSTQILNNQMEVSEASLDKEISLLRQERVNLGNEQRMLERDAESVNNEMFAECQELLQMFGLPYIIAPTEAEAQCAYMEMTNLVDGVVTDDSDVFLFGARSVYKNIFDDRKYVETYFMKDVECELGLDRDKLIRMALLLGSDYTEGVSGIGIVNAIEVIHAFPEEDGLQKFRQWVESPDPAILGKLVTGSHSNRSLKENSNGADAIKRSSQGDASEESVSRGHDDEKPTGNEAIKDIFIDKHRNVSKNWHIPPSFPGEMVISAYTSPQVDESTDPFMWGKPDLPLLRKLCWEKFGWATQKADELLVPVLKEYNKHETQLRLEAFYTFNERFAKVRSQRIKKALKGITGTLSSDLTDEFVKEGPSSRKKRCTGLSAGEEYKPESSTGGGNSKRGKKVPRQSRGQKTEKEFIYSEDLAGESLILEKDDIDDTSVLSLNTTVKRRRGRGRGRGRGARGRGKGRGRSSPIKADSDSTDDGDDYNANVQLENHSKVPEVLPKLRRSMRPSKQVQYAEEDFEVDESNGTLNLSGSKLLGVATEQEPIENDRRSRVGDLSDVDKGAHTFSKDRSSGEHLSSGGGFCLDDNDLHGDAIQLAASPIQGSAEMDREDRDGCNQRAPEDDTSRGYLFSGGGFCMDESDEQVDATRPTSSQIQNSRPSRVTFDISEDPQNFSGHSVPDDTKQTSEPLQDSSSLVENITSFQDGQSNLGLSAMSSLRRKRRKT</sequence>
<keyword evidence="5" id="KW-0479">Metal-binding</keyword>
<evidence type="ECO:0000256" key="6">
    <source>
        <dbReference type="ARBA" id="ARBA00022759"/>
    </source>
</evidence>